<reference evidence="1 2" key="1">
    <citation type="journal article" date="2014" name="BMC Genomics">
        <title>Genome and secretome analysis of the hemibiotrophic fungal pathogen, Moniliophthora roreri, which causes frosty pod rot disease of cacao: mechanisms of the biotrophic and necrotrophic phases.</title>
        <authorList>
            <person name="Meinhardt L.W."/>
            <person name="Costa G.G.L."/>
            <person name="Thomazella D.P.T."/>
            <person name="Teixeira P.J.P.L."/>
            <person name="Carazzolle M.F."/>
            <person name="Schuster S.C."/>
            <person name="Carlson J.E."/>
            <person name="Guiltinan M.J."/>
            <person name="Mieczkowski P."/>
            <person name="Farmer A."/>
            <person name="Ramaraj T."/>
            <person name="Crozier J."/>
            <person name="Davis R.E."/>
            <person name="Shao J."/>
            <person name="Melnick R.L."/>
            <person name="Pereira G.A.G."/>
            <person name="Bailey B.A."/>
        </authorList>
    </citation>
    <scope>NUCLEOTIDE SEQUENCE [LARGE SCALE GENOMIC DNA]</scope>
    <source>
        <strain evidence="1 2">MCA 2997</strain>
    </source>
</reference>
<name>V2X8N4_MONRO</name>
<dbReference type="GO" id="GO:0005506">
    <property type="term" value="F:iron ion binding"/>
    <property type="evidence" value="ECO:0007669"/>
    <property type="project" value="InterPro"/>
</dbReference>
<evidence type="ECO:0000313" key="2">
    <source>
        <dbReference type="Proteomes" id="UP000017559"/>
    </source>
</evidence>
<comment type="caution">
    <text evidence="1">The sequence shown here is derived from an EMBL/GenBank/DDBJ whole genome shotgun (WGS) entry which is preliminary data.</text>
</comment>
<sequence length="260" mass="29003">MYTVCISHQTAISLVHRISLPLGNRKELYEDDNASITNNWINQYGRIHKRAAFFGRPEIIVADLKGLTHVLKNDYCYVKPDQDRYLLIRVAGPGLAVPEQDEHKKQRRVMNPAFGPAQIRGLTKIFVDKSIELRDAWANAIGNDETGRVDAMMWLSRMTLDVIGKAGFNYDFHSLQGEPNELNVALAQAFRGQMTAPVLLKIFFPVLCLLPESNSAIRQARNTISRIGRQLVADGKAALSVDAKGAKDLLSLLVQSNASF</sequence>
<keyword evidence="2" id="KW-1185">Reference proteome</keyword>
<dbReference type="SUPFAM" id="SSF48264">
    <property type="entry name" value="Cytochrome P450"/>
    <property type="match status" value="1"/>
</dbReference>
<proteinExistence type="predicted"/>
<organism evidence="1 2">
    <name type="scientific">Moniliophthora roreri (strain MCA 2997)</name>
    <name type="common">Cocoa frosty pod rot fungus</name>
    <name type="synonym">Crinipellis roreri</name>
    <dbReference type="NCBI Taxonomy" id="1381753"/>
    <lineage>
        <taxon>Eukaryota</taxon>
        <taxon>Fungi</taxon>
        <taxon>Dikarya</taxon>
        <taxon>Basidiomycota</taxon>
        <taxon>Agaricomycotina</taxon>
        <taxon>Agaricomycetes</taxon>
        <taxon>Agaricomycetidae</taxon>
        <taxon>Agaricales</taxon>
        <taxon>Marasmiineae</taxon>
        <taxon>Marasmiaceae</taxon>
        <taxon>Moniliophthora</taxon>
    </lineage>
</organism>
<dbReference type="InterPro" id="IPR039983">
    <property type="entry name" value="CYP46A1"/>
</dbReference>
<dbReference type="AlphaFoldDB" id="V2X8N4"/>
<dbReference type="InterPro" id="IPR001128">
    <property type="entry name" value="Cyt_P450"/>
</dbReference>
<dbReference type="GO" id="GO:0020037">
    <property type="term" value="F:heme binding"/>
    <property type="evidence" value="ECO:0007669"/>
    <property type="project" value="InterPro"/>
</dbReference>
<dbReference type="HOGENOM" id="CLU_001570_8_1_1"/>
<dbReference type="OrthoDB" id="1470350at2759"/>
<dbReference type="PANTHER" id="PTHR24293">
    <property type="entry name" value="CYTOCHROME P450 FAMILY 46 SUBFAMILY A"/>
    <property type="match status" value="1"/>
</dbReference>
<evidence type="ECO:0000313" key="1">
    <source>
        <dbReference type="EMBL" id="ESK88835.1"/>
    </source>
</evidence>
<protein>
    <submittedName>
        <fullName evidence="1">Cytochrome p450</fullName>
    </submittedName>
</protein>
<dbReference type="GO" id="GO:0033781">
    <property type="term" value="F:cholesterol 24-hydroxylase activity"/>
    <property type="evidence" value="ECO:0007669"/>
    <property type="project" value="InterPro"/>
</dbReference>
<dbReference type="GO" id="GO:0006707">
    <property type="term" value="P:cholesterol catabolic process"/>
    <property type="evidence" value="ECO:0007669"/>
    <property type="project" value="InterPro"/>
</dbReference>
<dbReference type="Gene3D" id="1.10.630.10">
    <property type="entry name" value="Cytochrome P450"/>
    <property type="match status" value="1"/>
</dbReference>
<dbReference type="EMBL" id="AWSO01000617">
    <property type="protein sequence ID" value="ESK88835.1"/>
    <property type="molecule type" value="Genomic_DNA"/>
</dbReference>
<gene>
    <name evidence="1" type="ORF">Moror_17079</name>
</gene>
<dbReference type="PANTHER" id="PTHR24293:SF0">
    <property type="entry name" value="CYP46A1 PROTEIN-RELATED"/>
    <property type="match status" value="1"/>
</dbReference>
<accession>V2X8N4</accession>
<dbReference type="InterPro" id="IPR036396">
    <property type="entry name" value="Cyt_P450_sf"/>
</dbReference>
<dbReference type="Pfam" id="PF00067">
    <property type="entry name" value="p450"/>
    <property type="match status" value="1"/>
</dbReference>
<dbReference type="Proteomes" id="UP000017559">
    <property type="component" value="Unassembled WGS sequence"/>
</dbReference>
<dbReference type="KEGG" id="mrr:Moror_17079"/>